<dbReference type="InterPro" id="IPR000719">
    <property type="entry name" value="Prot_kinase_dom"/>
</dbReference>
<feature type="domain" description="Protein kinase" evidence="1">
    <location>
        <begin position="1"/>
        <end position="108"/>
    </location>
</feature>
<dbReference type="AlphaFoldDB" id="A0A1L6MVD4"/>
<evidence type="ECO:0000313" key="3">
    <source>
        <dbReference type="Proteomes" id="UP000185544"/>
    </source>
</evidence>
<accession>A0A1L6MVD4</accession>
<dbReference type="PROSITE" id="PS50011">
    <property type="entry name" value="PROTEIN_KINASE_DOM"/>
    <property type="match status" value="1"/>
</dbReference>
<protein>
    <recommendedName>
        <fullName evidence="1">Protein kinase domain-containing protein</fullName>
    </recommendedName>
</protein>
<gene>
    <name evidence="2" type="ORF">BCY86_01395</name>
</gene>
<dbReference type="STRING" id="1882918.BCY86_01395"/>
<evidence type="ECO:0000259" key="1">
    <source>
        <dbReference type="PROSITE" id="PS50011"/>
    </source>
</evidence>
<dbReference type="Proteomes" id="UP000185544">
    <property type="component" value="Chromosome"/>
</dbReference>
<proteinExistence type="predicted"/>
<dbReference type="GO" id="GO:0004672">
    <property type="term" value="F:protein kinase activity"/>
    <property type="evidence" value="ECO:0007669"/>
    <property type="project" value="InterPro"/>
</dbReference>
<sequence>MHILDFGISRMIELSQAIHQMPLTYLGTTLWSFFYMATEQQEEFTEVDHSADLYALRVVIFQVLTRRLPFEGETASILAALNLAVLPLLFAWHRSATGLLFSGTLLLR</sequence>
<name>A0A1L6MVD4_9BACT</name>
<dbReference type="EMBL" id="CP016908">
    <property type="protein sequence ID" value="APR99483.1"/>
    <property type="molecule type" value="Genomic_DNA"/>
</dbReference>
<keyword evidence="3" id="KW-1185">Reference proteome</keyword>
<dbReference type="InterPro" id="IPR011009">
    <property type="entry name" value="Kinase-like_dom_sf"/>
</dbReference>
<evidence type="ECO:0000313" key="2">
    <source>
        <dbReference type="EMBL" id="APR99483.1"/>
    </source>
</evidence>
<organism evidence="2 3">
    <name type="scientific">Pajaroellobacter abortibovis</name>
    <dbReference type="NCBI Taxonomy" id="1882918"/>
    <lineage>
        <taxon>Bacteria</taxon>
        <taxon>Pseudomonadati</taxon>
        <taxon>Myxococcota</taxon>
        <taxon>Polyangia</taxon>
        <taxon>Polyangiales</taxon>
        <taxon>Polyangiaceae</taxon>
    </lineage>
</organism>
<dbReference type="GO" id="GO:0005524">
    <property type="term" value="F:ATP binding"/>
    <property type="evidence" value="ECO:0007669"/>
    <property type="project" value="InterPro"/>
</dbReference>
<dbReference type="Gene3D" id="1.10.510.10">
    <property type="entry name" value="Transferase(Phosphotransferase) domain 1"/>
    <property type="match status" value="1"/>
</dbReference>
<reference evidence="2 3" key="1">
    <citation type="submission" date="2016-08" db="EMBL/GenBank/DDBJ databases">
        <title>Identification and validation of antigenic proteins from Pajaroellobacter abortibovis using de-novo genome sequence assembly and reverse vaccinology.</title>
        <authorList>
            <person name="Welly B.T."/>
            <person name="Miller M.R."/>
            <person name="Stott J.L."/>
            <person name="Blanchard M.T."/>
            <person name="Islas-Trejo A.D."/>
            <person name="O'Rourke S.M."/>
            <person name="Young A.E."/>
            <person name="Medrano J.F."/>
            <person name="Van Eenennaam A.L."/>
        </authorList>
    </citation>
    <scope>NUCLEOTIDE SEQUENCE [LARGE SCALE GENOMIC DNA]</scope>
    <source>
        <strain evidence="2 3">BTF92-0548A/99-0131</strain>
    </source>
</reference>
<dbReference type="SUPFAM" id="SSF56112">
    <property type="entry name" value="Protein kinase-like (PK-like)"/>
    <property type="match status" value="1"/>
</dbReference>
<dbReference type="KEGG" id="pabo:BCY86_01395"/>